<reference evidence="5" key="1">
    <citation type="submission" date="2024-06" db="EMBL/GenBank/DDBJ databases">
        <authorList>
            <person name="Liu X."/>
            <person name="Lenzi L."/>
            <person name="Haldenby T S."/>
            <person name="Uol C."/>
        </authorList>
    </citation>
    <scope>NUCLEOTIDE SEQUENCE</scope>
</reference>
<gene>
    <name evidence="5" type="ORF">CDAUBV1_LOCUS15170</name>
</gene>
<feature type="compositionally biased region" description="Polar residues" evidence="4">
    <location>
        <begin position="237"/>
        <end position="254"/>
    </location>
</feature>
<feature type="compositionally biased region" description="Polar residues" evidence="4">
    <location>
        <begin position="424"/>
        <end position="434"/>
    </location>
</feature>
<feature type="region of interest" description="Disordered" evidence="4">
    <location>
        <begin position="216"/>
        <end position="254"/>
    </location>
</feature>
<dbReference type="PANTHER" id="PTHR19212">
    <property type="entry name" value="LEUCINE RICH REPEAT IN FLII INTERACTING PROTEIN"/>
    <property type="match status" value="1"/>
</dbReference>
<proteinExistence type="inferred from homology"/>
<evidence type="ECO:0000256" key="1">
    <source>
        <dbReference type="ARBA" id="ARBA00008275"/>
    </source>
</evidence>
<dbReference type="Gene3D" id="6.10.250.3110">
    <property type="match status" value="1"/>
</dbReference>
<feature type="region of interest" description="Disordered" evidence="4">
    <location>
        <begin position="420"/>
        <end position="446"/>
    </location>
</feature>
<evidence type="ECO:0008006" key="7">
    <source>
        <dbReference type="Google" id="ProtNLM"/>
    </source>
</evidence>
<comment type="similarity">
    <text evidence="1">Belongs to the LRRFIP family.</text>
</comment>
<dbReference type="EMBL" id="CAXLJL010000689">
    <property type="protein sequence ID" value="CAL5139989.1"/>
    <property type="molecule type" value="Genomic_DNA"/>
</dbReference>
<dbReference type="PANTHER" id="PTHR19212:SF0">
    <property type="entry name" value="LD07988P"/>
    <property type="match status" value="1"/>
</dbReference>
<evidence type="ECO:0000256" key="4">
    <source>
        <dbReference type="SAM" id="MobiDB-lite"/>
    </source>
</evidence>
<evidence type="ECO:0000256" key="3">
    <source>
        <dbReference type="SAM" id="Coils"/>
    </source>
</evidence>
<dbReference type="InterPro" id="IPR019139">
    <property type="entry name" value="LRRFIP1/2"/>
</dbReference>
<organism evidence="5 6">
    <name type="scientific">Calicophoron daubneyi</name>
    <name type="common">Rumen fluke</name>
    <name type="synonym">Paramphistomum daubneyi</name>
    <dbReference type="NCBI Taxonomy" id="300641"/>
    <lineage>
        <taxon>Eukaryota</taxon>
        <taxon>Metazoa</taxon>
        <taxon>Spiralia</taxon>
        <taxon>Lophotrochozoa</taxon>
        <taxon>Platyhelminthes</taxon>
        <taxon>Trematoda</taxon>
        <taxon>Digenea</taxon>
        <taxon>Plagiorchiida</taxon>
        <taxon>Pronocephalata</taxon>
        <taxon>Paramphistomoidea</taxon>
        <taxon>Paramphistomidae</taxon>
        <taxon>Calicophoron</taxon>
    </lineage>
</organism>
<name>A0AAV2TSP4_CALDB</name>
<feature type="compositionally biased region" description="Basic and acidic residues" evidence="4">
    <location>
        <begin position="36"/>
        <end position="49"/>
    </location>
</feature>
<evidence type="ECO:0000256" key="2">
    <source>
        <dbReference type="ARBA" id="ARBA00023054"/>
    </source>
</evidence>
<evidence type="ECO:0000313" key="6">
    <source>
        <dbReference type="Proteomes" id="UP001497525"/>
    </source>
</evidence>
<dbReference type="GO" id="GO:0006355">
    <property type="term" value="P:regulation of DNA-templated transcription"/>
    <property type="evidence" value="ECO:0007669"/>
    <property type="project" value="InterPro"/>
</dbReference>
<dbReference type="Gene3D" id="1.20.5.4090">
    <property type="match status" value="1"/>
</dbReference>
<sequence length="446" mass="50313">MSGRHGASSGMSDMGREAEETEVQRAATRQLMQEGRLIRSKELERRRLEEEDGADGQKYQDGPTKIGPNGASRLSSQRSSTDLSSSASFSSRTTDARELRIQMLKLEEKFKDAMMANVQLDNEKQLLRYEVDLLKDKLEDLSDSNASLHKAFTEKKRELAYQKMEVAELNHRLDFARKQIEARDQLLVEHDLVLVGATDLNQAPPLPGDQAAALVAETEEDTSNTKPGGKNDLVNGVSDSPNKASVNSSLKNSQSPLPQMALISKVAAELLGSLPETTLDAQILHLFSTQKDLKARIEKLENDLEAERKAPDTVSRYDYKARLNGPTQDDLKQDLQNVRTQAKECKYRLQEALQRNSALESDIVRLEGQIKRYKTIADSCEQQEAELKQDRRKCQRELREVQTQLDDVRAENARLQRQLDKITRSSAAPSTYKYTSLRHRDSSAQR</sequence>
<keyword evidence="2 3" id="KW-0175">Coiled coil</keyword>
<accession>A0AAV2TSP4</accession>
<dbReference type="Proteomes" id="UP001497525">
    <property type="component" value="Unassembled WGS sequence"/>
</dbReference>
<protein>
    <recommendedName>
        <fullName evidence="7">Leucine-rich repeat flightless-interacting protein 2</fullName>
    </recommendedName>
</protein>
<evidence type="ECO:0000313" key="5">
    <source>
        <dbReference type="EMBL" id="CAL5139989.1"/>
    </source>
</evidence>
<dbReference type="Pfam" id="PF09738">
    <property type="entry name" value="LRRFIP"/>
    <property type="match status" value="1"/>
</dbReference>
<feature type="coiled-coil region" evidence="3">
    <location>
        <begin position="96"/>
        <end position="151"/>
    </location>
</feature>
<comment type="caution">
    <text evidence="5">The sequence shown here is derived from an EMBL/GenBank/DDBJ whole genome shotgun (WGS) entry which is preliminary data.</text>
</comment>
<feature type="compositionally biased region" description="Low complexity" evidence="4">
    <location>
        <begin position="71"/>
        <end position="93"/>
    </location>
</feature>
<dbReference type="AlphaFoldDB" id="A0AAV2TSP4"/>
<feature type="region of interest" description="Disordered" evidence="4">
    <location>
        <begin position="1"/>
        <end position="94"/>
    </location>
</feature>